<evidence type="ECO:0000313" key="4">
    <source>
        <dbReference type="Proteomes" id="UP000238375"/>
    </source>
</evidence>
<feature type="region of interest" description="Disordered" evidence="1">
    <location>
        <begin position="83"/>
        <end position="121"/>
    </location>
</feature>
<feature type="chain" id="PRO_5015718170" evidence="2">
    <location>
        <begin position="24"/>
        <end position="283"/>
    </location>
</feature>
<feature type="compositionally biased region" description="Low complexity" evidence="1">
    <location>
        <begin position="100"/>
        <end position="119"/>
    </location>
</feature>
<protein>
    <submittedName>
        <fullName evidence="3">GLPGLI family protein</fullName>
    </submittedName>
</protein>
<feature type="signal peptide" evidence="2">
    <location>
        <begin position="1"/>
        <end position="23"/>
    </location>
</feature>
<name>A0A2T0S5G2_9BACT</name>
<sequence length="283" mass="31524">MIRFSTSRLLALLLTGLCTLAHAQSASTAPSGKITYEGLRRVDMSRIRMSVNGQEIRPGSGDVPEGMPDVVSFTQKLIFAGSYAKEERDRTQNPMRPNRAGDANSSPNGASASGAPAGRADMRMTRMNDQETYLDMASRQRISILTVRRDSTTQRYRTERPFPKAEGWETSDKTKKIAGYVCHKATVTRRNAPYTIWYTTDLPFTYSPIADLTPDKGVVLQIESDDESFKASAVSLEPVDAASLQPPTDVKTISQEELDQIRRKQMADFRQRMMQNGGFPSRN</sequence>
<keyword evidence="4" id="KW-1185">Reference proteome</keyword>
<evidence type="ECO:0000256" key="1">
    <source>
        <dbReference type="SAM" id="MobiDB-lite"/>
    </source>
</evidence>
<dbReference type="Pfam" id="PF22252">
    <property type="entry name" value="PNGase_F-II_N"/>
    <property type="match status" value="1"/>
</dbReference>
<organism evidence="3 4">
    <name type="scientific">Spirosoma oryzae</name>
    <dbReference type="NCBI Taxonomy" id="1469603"/>
    <lineage>
        <taxon>Bacteria</taxon>
        <taxon>Pseudomonadati</taxon>
        <taxon>Bacteroidota</taxon>
        <taxon>Cytophagia</taxon>
        <taxon>Cytophagales</taxon>
        <taxon>Cytophagaceae</taxon>
        <taxon>Spirosoma</taxon>
    </lineage>
</organism>
<dbReference type="EMBL" id="PVTE01000029">
    <property type="protein sequence ID" value="PRY28533.1"/>
    <property type="molecule type" value="Genomic_DNA"/>
</dbReference>
<dbReference type="NCBIfam" id="TIGR01200">
    <property type="entry name" value="GLPGLI"/>
    <property type="match status" value="1"/>
</dbReference>
<keyword evidence="2" id="KW-0732">Signal</keyword>
<gene>
    <name evidence="3" type="ORF">CLV58_12912</name>
</gene>
<dbReference type="RefSeq" id="WP_106140293.1">
    <property type="nucleotide sequence ID" value="NZ_PVTE01000029.1"/>
</dbReference>
<reference evidence="3 4" key="1">
    <citation type="submission" date="2018-03" db="EMBL/GenBank/DDBJ databases">
        <title>Genomic Encyclopedia of Archaeal and Bacterial Type Strains, Phase II (KMG-II): from individual species to whole genera.</title>
        <authorList>
            <person name="Goeker M."/>
        </authorList>
    </citation>
    <scope>NUCLEOTIDE SEQUENCE [LARGE SCALE GENOMIC DNA]</scope>
    <source>
        <strain evidence="3 4">DSM 28354</strain>
    </source>
</reference>
<dbReference type="InterPro" id="IPR005901">
    <property type="entry name" value="GLPGLI"/>
</dbReference>
<dbReference type="AlphaFoldDB" id="A0A2T0S5G2"/>
<accession>A0A2T0S5G2</accession>
<evidence type="ECO:0000313" key="3">
    <source>
        <dbReference type="EMBL" id="PRY28533.1"/>
    </source>
</evidence>
<dbReference type="OrthoDB" id="1440774at2"/>
<evidence type="ECO:0000256" key="2">
    <source>
        <dbReference type="SAM" id="SignalP"/>
    </source>
</evidence>
<comment type="caution">
    <text evidence="3">The sequence shown here is derived from an EMBL/GenBank/DDBJ whole genome shotgun (WGS) entry which is preliminary data.</text>
</comment>
<dbReference type="Proteomes" id="UP000238375">
    <property type="component" value="Unassembled WGS sequence"/>
</dbReference>
<proteinExistence type="predicted"/>